<evidence type="ECO:0000313" key="1">
    <source>
        <dbReference type="EMBL" id="MPN54469.1"/>
    </source>
</evidence>
<dbReference type="EMBL" id="VSSQ01122727">
    <property type="protein sequence ID" value="MPN54469.1"/>
    <property type="molecule type" value="Genomic_DNA"/>
</dbReference>
<proteinExistence type="predicted"/>
<protein>
    <submittedName>
        <fullName evidence="1">Uncharacterized protein</fullName>
    </submittedName>
</protein>
<organism evidence="1">
    <name type="scientific">bioreactor metagenome</name>
    <dbReference type="NCBI Taxonomy" id="1076179"/>
    <lineage>
        <taxon>unclassified sequences</taxon>
        <taxon>metagenomes</taxon>
        <taxon>ecological metagenomes</taxon>
    </lineage>
</organism>
<dbReference type="AlphaFoldDB" id="A0A645IVL9"/>
<accession>A0A645IVL9</accession>
<reference evidence="1" key="1">
    <citation type="submission" date="2019-08" db="EMBL/GenBank/DDBJ databases">
        <authorList>
            <person name="Kucharzyk K."/>
            <person name="Murdoch R.W."/>
            <person name="Higgins S."/>
            <person name="Loffler F."/>
        </authorList>
    </citation>
    <scope>NUCLEOTIDE SEQUENCE</scope>
</reference>
<comment type="caution">
    <text evidence="1">The sequence shown here is derived from an EMBL/GenBank/DDBJ whole genome shotgun (WGS) entry which is preliminary data.</text>
</comment>
<name>A0A645IVL9_9ZZZZ</name>
<gene>
    <name evidence="1" type="ORF">SDC9_202139</name>
</gene>
<sequence>MGVKPEIKATPTPTIMVIIWGVPYRGWILQALDEIRPSRDMAKNALVWAYIMTSKTVDNPQMAPVPTKAEPKL</sequence>